<comment type="caution">
    <text evidence="2">The sequence shown here is derived from an EMBL/GenBank/DDBJ whole genome shotgun (WGS) entry which is preliminary data.</text>
</comment>
<dbReference type="AlphaFoldDB" id="A0A1V1NRT7"/>
<name>A0A1V1NRT7_9BACT</name>
<evidence type="ECO:0000259" key="1">
    <source>
        <dbReference type="Pfam" id="PF12770"/>
    </source>
</evidence>
<gene>
    <name evidence="2" type="ORF">OMM_14497</name>
</gene>
<accession>A0A1V1NRT7</accession>
<dbReference type="Proteomes" id="UP000189670">
    <property type="component" value="Unassembled WGS sequence"/>
</dbReference>
<proteinExistence type="predicted"/>
<evidence type="ECO:0000313" key="2">
    <source>
        <dbReference type="EMBL" id="ETR65284.1"/>
    </source>
</evidence>
<reference evidence="3" key="1">
    <citation type="submission" date="2012-11" db="EMBL/GenBank/DDBJ databases">
        <authorList>
            <person name="Lucero-Rivera Y.E."/>
            <person name="Tovar-Ramirez D."/>
        </authorList>
    </citation>
    <scope>NUCLEOTIDE SEQUENCE [LARGE SCALE GENOMIC DNA]</scope>
    <source>
        <strain evidence="3">Araruama</strain>
    </source>
</reference>
<organism evidence="2 3">
    <name type="scientific">Candidatus Magnetoglobus multicellularis str. Araruama</name>
    <dbReference type="NCBI Taxonomy" id="890399"/>
    <lineage>
        <taxon>Bacteria</taxon>
        <taxon>Pseudomonadati</taxon>
        <taxon>Thermodesulfobacteriota</taxon>
        <taxon>Desulfobacteria</taxon>
        <taxon>Desulfobacterales</taxon>
        <taxon>Desulfobacteraceae</taxon>
        <taxon>Candidatus Magnetoglobus</taxon>
    </lineage>
</organism>
<dbReference type="InterPro" id="IPR024983">
    <property type="entry name" value="CHAT_dom"/>
</dbReference>
<dbReference type="Pfam" id="PF12770">
    <property type="entry name" value="CHAT"/>
    <property type="match status" value="1"/>
</dbReference>
<protein>
    <recommendedName>
        <fullName evidence="1">CHAT domain-containing protein</fullName>
    </recommendedName>
</protein>
<dbReference type="EMBL" id="ATBP01002984">
    <property type="protein sequence ID" value="ETR65284.1"/>
    <property type="molecule type" value="Genomic_DNA"/>
</dbReference>
<feature type="domain" description="CHAT" evidence="1">
    <location>
        <begin position="168"/>
        <end position="296"/>
    </location>
</feature>
<evidence type="ECO:0000313" key="3">
    <source>
        <dbReference type="Proteomes" id="UP000189670"/>
    </source>
</evidence>
<sequence length="297" mass="34039">MNTLDPIRHQLFIGIRGHEHIFSKRVRPIYLSMASLLLEKADAEAFESSRQKYLKDAINTMEILKQGEIQDYFDDECLVTLQETATGLDKLPSNTAVLYPVPFPDHLSILLTLPDGIKHVKVGINEKQLRKTVKIFRHLLEDWDEVEEWKDEWFGHLHEGLESTKIMAYARKLHKWIIEPVENDLIAAHIETILVAPDGALRLIPLSALNDGDFFLIEKYATVTIPAIRLTDMRQMPQQRGKILLAGLSEERHGYMPLTGVKKELDGINAILNGEILMNENFSVSKLTQKFKSSQYR</sequence>
<feature type="non-terminal residue" evidence="2">
    <location>
        <position position="297"/>
    </location>
</feature>